<keyword evidence="2 4" id="KW-0863">Zinc-finger</keyword>
<name>A0AAW2ID67_9NEOP</name>
<dbReference type="PROSITE" id="PS00518">
    <property type="entry name" value="ZF_RING_1"/>
    <property type="match status" value="1"/>
</dbReference>
<evidence type="ECO:0000256" key="1">
    <source>
        <dbReference type="ARBA" id="ARBA00022723"/>
    </source>
</evidence>
<dbReference type="SUPFAM" id="SSF57850">
    <property type="entry name" value="RING/U-box"/>
    <property type="match status" value="1"/>
</dbReference>
<gene>
    <name evidence="7" type="ORF">PYX00_001475</name>
</gene>
<evidence type="ECO:0000259" key="5">
    <source>
        <dbReference type="PROSITE" id="PS50089"/>
    </source>
</evidence>
<dbReference type="InterPro" id="IPR013083">
    <property type="entry name" value="Znf_RING/FYVE/PHD"/>
</dbReference>
<evidence type="ECO:0000313" key="7">
    <source>
        <dbReference type="EMBL" id="KAL0280080.1"/>
    </source>
</evidence>
<dbReference type="EMBL" id="JARGDH010000001">
    <property type="protein sequence ID" value="KAL0280080.1"/>
    <property type="molecule type" value="Genomic_DNA"/>
</dbReference>
<dbReference type="SMART" id="SM00184">
    <property type="entry name" value="RING"/>
    <property type="match status" value="1"/>
</dbReference>
<evidence type="ECO:0000259" key="6">
    <source>
        <dbReference type="PROSITE" id="PS51787"/>
    </source>
</evidence>
<dbReference type="PROSITE" id="PS51787">
    <property type="entry name" value="LON_N"/>
    <property type="match status" value="1"/>
</dbReference>
<evidence type="ECO:0000256" key="3">
    <source>
        <dbReference type="ARBA" id="ARBA00022833"/>
    </source>
</evidence>
<dbReference type="AlphaFoldDB" id="A0AAW2ID67"/>
<dbReference type="Gene3D" id="2.30.130.40">
    <property type="entry name" value="LON domain-like"/>
    <property type="match status" value="1"/>
</dbReference>
<evidence type="ECO:0000256" key="4">
    <source>
        <dbReference type="PROSITE-ProRule" id="PRU00175"/>
    </source>
</evidence>
<dbReference type="Pfam" id="PF02190">
    <property type="entry name" value="LON_substr_bdg"/>
    <property type="match status" value="1"/>
</dbReference>
<dbReference type="PANTHER" id="PTHR23327:SF42">
    <property type="entry name" value="LON PEPTIDASE N-TERMINAL DOMAIN AND RING FINGER PROTEIN C14F5.10C"/>
    <property type="match status" value="1"/>
</dbReference>
<keyword evidence="3" id="KW-0862">Zinc</keyword>
<dbReference type="SUPFAM" id="SSF88697">
    <property type="entry name" value="PUA domain-like"/>
    <property type="match status" value="1"/>
</dbReference>
<reference evidence="7" key="1">
    <citation type="journal article" date="2024" name="Gigascience">
        <title>Chromosome-level genome of the poultry shaft louse Menopon gallinae provides insight into the host-switching and adaptive evolution of parasitic lice.</title>
        <authorList>
            <person name="Xu Y."/>
            <person name="Ma L."/>
            <person name="Liu S."/>
            <person name="Liang Y."/>
            <person name="Liu Q."/>
            <person name="He Z."/>
            <person name="Tian L."/>
            <person name="Duan Y."/>
            <person name="Cai W."/>
            <person name="Li H."/>
            <person name="Song F."/>
        </authorList>
    </citation>
    <scope>NUCLEOTIDE SEQUENCE</scope>
    <source>
        <strain evidence="7">Cailab_2023a</strain>
    </source>
</reference>
<proteinExistence type="predicted"/>
<feature type="domain" description="Lon N-terminal" evidence="6">
    <location>
        <begin position="126"/>
        <end position="332"/>
    </location>
</feature>
<dbReference type="InterPro" id="IPR015947">
    <property type="entry name" value="PUA-like_sf"/>
</dbReference>
<dbReference type="InterPro" id="IPR046336">
    <property type="entry name" value="Lon_prtase_N_sf"/>
</dbReference>
<dbReference type="Pfam" id="PF13923">
    <property type="entry name" value="zf-C3HC4_2"/>
    <property type="match status" value="1"/>
</dbReference>
<dbReference type="PANTHER" id="PTHR23327">
    <property type="entry name" value="RING FINGER PROTEIN 127"/>
    <property type="match status" value="1"/>
</dbReference>
<organism evidence="7">
    <name type="scientific">Menopon gallinae</name>
    <name type="common">poultry shaft louse</name>
    <dbReference type="NCBI Taxonomy" id="328185"/>
    <lineage>
        <taxon>Eukaryota</taxon>
        <taxon>Metazoa</taxon>
        <taxon>Ecdysozoa</taxon>
        <taxon>Arthropoda</taxon>
        <taxon>Hexapoda</taxon>
        <taxon>Insecta</taxon>
        <taxon>Pterygota</taxon>
        <taxon>Neoptera</taxon>
        <taxon>Paraneoptera</taxon>
        <taxon>Psocodea</taxon>
        <taxon>Troctomorpha</taxon>
        <taxon>Phthiraptera</taxon>
        <taxon>Amblycera</taxon>
        <taxon>Menoponidae</taxon>
        <taxon>Menopon</taxon>
    </lineage>
</organism>
<comment type="caution">
    <text evidence="7">The sequence shown here is derived from an EMBL/GenBank/DDBJ whole genome shotgun (WGS) entry which is preliminary data.</text>
</comment>
<sequence>MVEHIFGELERLKKIDRKLIDFNLEPLLVEKSDFDCVLCCRTLWKPVTTPCGHSYCLVCLDRSLDYSSSCPLCMKSLADYLAVTPKKTTKFLCKAVKTLFPTEYLTRQMIHQAEISELAISHAEKQPRIPVFVCTTAYPSIHCPLFIYEPRYRLMIRRCVEAGTRQFGIAACFMSEDGNRRYADYGTILEIKDWVLMSDGCSILSTVGVRRFRTLSRSERDGYDTARIEFLTDEPVSEASVLELKQLHDKVRSKALSWMRTFTEDFQEQVVSSFGTIPDVENNWHTLPDGPSWTWWLLTILPLGPQLQVSILGTTRLEKRLRAIDKTLNQIQDRFQPQSTASKISTEVPCSSIPRVEAFSLSTNCPFRRT</sequence>
<dbReference type="GO" id="GO:0061630">
    <property type="term" value="F:ubiquitin protein ligase activity"/>
    <property type="evidence" value="ECO:0007669"/>
    <property type="project" value="TreeGrafter"/>
</dbReference>
<feature type="domain" description="RING-type" evidence="5">
    <location>
        <begin position="36"/>
        <end position="73"/>
    </location>
</feature>
<dbReference type="Gene3D" id="3.30.40.10">
    <property type="entry name" value="Zinc/RING finger domain, C3HC4 (zinc finger)"/>
    <property type="match status" value="1"/>
</dbReference>
<dbReference type="GO" id="GO:0008270">
    <property type="term" value="F:zinc ion binding"/>
    <property type="evidence" value="ECO:0007669"/>
    <property type="project" value="UniProtKB-KW"/>
</dbReference>
<evidence type="ECO:0008006" key="8">
    <source>
        <dbReference type="Google" id="ProtNLM"/>
    </source>
</evidence>
<protein>
    <recommendedName>
        <fullName evidence="8">LON peptidase N-terminal domain and RING finger protein 1</fullName>
    </recommendedName>
</protein>
<dbReference type="InterPro" id="IPR017907">
    <property type="entry name" value="Znf_RING_CS"/>
</dbReference>
<evidence type="ECO:0000256" key="2">
    <source>
        <dbReference type="ARBA" id="ARBA00022771"/>
    </source>
</evidence>
<dbReference type="CDD" id="cd16514">
    <property type="entry name" value="RING-HC_LONFs_rpt2"/>
    <property type="match status" value="1"/>
</dbReference>
<dbReference type="InterPro" id="IPR001841">
    <property type="entry name" value="Znf_RING"/>
</dbReference>
<dbReference type="PROSITE" id="PS50089">
    <property type="entry name" value="ZF_RING_2"/>
    <property type="match status" value="1"/>
</dbReference>
<accession>A0AAW2ID67</accession>
<dbReference type="SMART" id="SM00464">
    <property type="entry name" value="LON"/>
    <property type="match status" value="1"/>
</dbReference>
<dbReference type="InterPro" id="IPR003111">
    <property type="entry name" value="Lon_prtase_N"/>
</dbReference>
<keyword evidence="1" id="KW-0479">Metal-binding</keyword>